<keyword evidence="6 14" id="KW-1193">Eukaryotic host translation shutoff by virus</keyword>
<keyword evidence="9 14" id="KW-1190">Host gene expression shutoff by virus</keyword>
<keyword evidence="13 14" id="KW-1075">Inhibition of eukaryotic host translation factors by virus</keyword>
<dbReference type="Proteomes" id="UP000110521">
    <property type="component" value="Segment"/>
</dbReference>
<comment type="induction">
    <text evidence="14">Expressed in the late phase of the viral replicative cycle.</text>
</comment>
<evidence type="ECO:0000256" key="1">
    <source>
        <dbReference type="ARBA" id="ARBA00022448"/>
    </source>
</evidence>
<keyword evidence="10 14" id="KW-0143">Chaperone</keyword>
<keyword evidence="11 14" id="KW-1035">Host cytoplasm</keyword>
<feature type="compositionally biased region" description="Basic and acidic residues" evidence="15">
    <location>
        <begin position="74"/>
        <end position="83"/>
    </location>
</feature>
<evidence type="ECO:0000256" key="9">
    <source>
        <dbReference type="ARBA" id="ARBA00022995"/>
    </source>
</evidence>
<comment type="subcellular location">
    <subcellularLocation>
        <location evidence="14">Host cytoplasm</location>
    </subcellularLocation>
</comment>
<keyword evidence="4 14" id="KW-0945">Host-virus interaction</keyword>
<gene>
    <name evidence="14" type="primary">L4</name>
</gene>
<accession>E0YC71</accession>
<comment type="function">
    <text evidence="14">Protein that inhibits host translation while promoting late viral translation by ribosome shunting. Blocks host cap-dependent translation by binding to eIF4G, displacing MKNK1 from cap initiation complexes and preventing EIF4E phosphorylation. Binds to the tripartite leader sequence of viral late mRNAs and recruits host eIF4G, PABPC1/poly-A binding protein and 40S ribosomes subunits on viral mRNAs, allowing ribosome shunting and efficient translation of late viral mRNAs even though conventional translation via ribosome scanning from the cap has been shut off in the host cell. During assembly, acts as a chaperone protein that helps hexon proteins assembly into trimers.</text>
</comment>
<evidence type="ECO:0000256" key="3">
    <source>
        <dbReference type="ARBA" id="ARBA00022553"/>
    </source>
</evidence>
<feature type="compositionally biased region" description="Gly residues" evidence="15">
    <location>
        <begin position="928"/>
        <end position="956"/>
    </location>
</feature>
<feature type="region of interest" description="Disordered" evidence="15">
    <location>
        <begin position="868"/>
        <end position="995"/>
    </location>
</feature>
<dbReference type="EMBL" id="GU936707">
    <property type="protein sequence ID" value="ADM53804.1"/>
    <property type="molecule type" value="Genomic_DNA"/>
</dbReference>
<keyword evidence="17" id="KW-1185">Reference proteome</keyword>
<organism evidence="16 17">
    <name type="scientific">Turkey adenovirus 1</name>
    <dbReference type="NCBI Taxonomy" id="878329"/>
    <lineage>
        <taxon>Viruses</taxon>
        <taxon>Varidnaviria</taxon>
        <taxon>Bamfordvirae</taxon>
        <taxon>Preplasmiviricota</taxon>
        <taxon>Polisuviricotina</taxon>
        <taxon>Pharingeaviricetes</taxon>
        <taxon>Rowavirales</taxon>
        <taxon>Adenoviridae</taxon>
        <taxon>Aviadenovirus</taxon>
        <taxon>Aviadenovirus gallopavoprimum</taxon>
        <taxon>Turkey aviadenovirus B</taxon>
    </lineage>
</organism>
<dbReference type="KEGG" id="vg:9797262"/>
<evidence type="ECO:0000256" key="4">
    <source>
        <dbReference type="ARBA" id="ARBA00022581"/>
    </source>
</evidence>
<feature type="compositionally biased region" description="Low complexity" evidence="15">
    <location>
        <begin position="821"/>
        <end position="854"/>
    </location>
</feature>
<evidence type="ECO:0000256" key="6">
    <source>
        <dbReference type="ARBA" id="ARBA00022809"/>
    </source>
</evidence>
<dbReference type="GO" id="GO:0030430">
    <property type="term" value="C:host cell cytoplasm"/>
    <property type="evidence" value="ECO:0007669"/>
    <property type="project" value="UniProtKB-SubCell"/>
</dbReference>
<dbReference type="PANTHER" id="PTHR48125">
    <property type="entry name" value="LP07818P1"/>
    <property type="match status" value="1"/>
</dbReference>
<dbReference type="HAMAP" id="MF_04060">
    <property type="entry name" value="ADV_SHUT"/>
    <property type="match status" value="1"/>
</dbReference>
<comment type="PTM">
    <text evidence="14">Methylated. Asymmetric dimethylation by host PRMT1 of the Arg/Gly-rich region may regulate shutoff protein binding to hexon and promote the capsid assembly in the nucleus.</text>
</comment>
<evidence type="ECO:0000256" key="13">
    <source>
        <dbReference type="ARBA" id="ARBA00023325"/>
    </source>
</evidence>
<keyword evidence="2 14" id="KW-0488">Methylation</keyword>
<feature type="compositionally biased region" description="Basic and acidic residues" evidence="15">
    <location>
        <begin position="146"/>
        <end position="180"/>
    </location>
</feature>
<dbReference type="Pfam" id="PF02438">
    <property type="entry name" value="Adeno_100"/>
    <property type="match status" value="1"/>
</dbReference>
<evidence type="ECO:0000256" key="8">
    <source>
        <dbReference type="ARBA" id="ARBA00022921"/>
    </source>
</evidence>
<keyword evidence="12 14" id="KW-1262">Eukaryotic host gene expression shutoff by virus</keyword>
<evidence type="ECO:0000256" key="15">
    <source>
        <dbReference type="SAM" id="MobiDB-lite"/>
    </source>
</evidence>
<feature type="modified residue" description="Phosphotyrosine; by host" evidence="14">
    <location>
        <position position="789"/>
    </location>
</feature>
<dbReference type="GO" id="GO:0039606">
    <property type="term" value="P:symbiont-mediated suppression of host translation initiation"/>
    <property type="evidence" value="ECO:0007669"/>
    <property type="project" value="UniProtKB-KW"/>
</dbReference>
<dbReference type="InterPro" id="IPR003381">
    <property type="entry name" value="L4"/>
</dbReference>
<keyword evidence="1 14" id="KW-0813">Transport</keyword>
<dbReference type="RefSeq" id="YP_003933592.1">
    <property type="nucleotide sequence ID" value="NC_014564.2"/>
</dbReference>
<evidence type="ECO:0000256" key="5">
    <source>
        <dbReference type="ARBA" id="ARBA00022586"/>
    </source>
</evidence>
<dbReference type="GO" id="GO:0043657">
    <property type="term" value="C:host cell"/>
    <property type="evidence" value="ECO:0007669"/>
    <property type="project" value="GOC"/>
</dbReference>
<evidence type="ECO:0000256" key="12">
    <source>
        <dbReference type="ARBA" id="ARBA00023247"/>
    </source>
</evidence>
<protein>
    <recommendedName>
        <fullName evidence="14">Shutoff protein</fullName>
    </recommendedName>
    <alternativeName>
        <fullName evidence="14">100 kDa protein</fullName>
        <shortName evidence="14">p100K</shortName>
    </alternativeName>
    <alternativeName>
        <fullName evidence="14">100K-chaperone protein</fullName>
    </alternativeName>
    <alternativeName>
        <fullName evidence="14">L4-100K</fullName>
    </alternativeName>
    <alternativeName>
        <fullName evidence="14">Shutoff protein 100K</fullName>
    </alternativeName>
</protein>
<comment type="similarity">
    <text evidence="14">Belongs to the adenoviridae shutoff protein family.</text>
</comment>
<dbReference type="PANTHER" id="PTHR48125:SF12">
    <property type="entry name" value="AT HOOK TRANSCRIPTION FACTOR FAMILY-RELATED"/>
    <property type="match status" value="1"/>
</dbReference>
<feature type="compositionally biased region" description="Low complexity" evidence="15">
    <location>
        <begin position="957"/>
        <end position="973"/>
    </location>
</feature>
<comment type="PTM">
    <text evidence="14">Phosphorylated. Tyrosine phosphorylation enhances preferential binding to tripartite leader mRNAs and allows ribosome shunting.</text>
</comment>
<evidence type="ECO:0000256" key="2">
    <source>
        <dbReference type="ARBA" id="ARBA00022481"/>
    </source>
</evidence>
<evidence type="ECO:0000256" key="7">
    <source>
        <dbReference type="ARBA" id="ARBA00022884"/>
    </source>
</evidence>
<evidence type="ECO:0000313" key="17">
    <source>
        <dbReference type="Proteomes" id="UP000110521"/>
    </source>
</evidence>
<evidence type="ECO:0000256" key="11">
    <source>
        <dbReference type="ARBA" id="ARBA00023200"/>
    </source>
</evidence>
<comment type="caution">
    <text evidence="14">Lacks conserved residue(s) required for the propagation of feature annotation.</text>
</comment>
<feature type="compositionally biased region" description="Acidic residues" evidence="15">
    <location>
        <begin position="181"/>
        <end position="190"/>
    </location>
</feature>
<comment type="subunit">
    <text evidence="14">Monomer. Interacts with hexon protein; this interaction allows chaperoning and trimerization of hexon proteins. Interacts (via N-terminus) with host initiation factor EIF4G (via C-terminus). Interacts (via RRM domain) with viral mRNAs that contain the tripartite leader; this interaction allows ribosome shunting and expression of viral late mRNAs.</text>
</comment>
<dbReference type="OrthoDB" id="1438at10239"/>
<feature type="compositionally biased region" description="Acidic residues" evidence="15">
    <location>
        <begin position="109"/>
        <end position="121"/>
    </location>
</feature>
<keyword evidence="7 14" id="KW-0694">RNA-binding</keyword>
<feature type="compositionally biased region" description="Polar residues" evidence="15">
    <location>
        <begin position="52"/>
        <end position="71"/>
    </location>
</feature>
<comment type="miscellaneous">
    <text evidence="14">All late proteins expressed from the major late promoter are produced by alternative splicing and alternative polyadenylation of the same gene giving rise to non-overlapping ORFs. A leader sequence is present in the N-terminus of all these mRNAs and is recognized by the viral shutoff protein to provide expression although conventional translation via ribosome scanning from the cap has been shut off in the host cell.</text>
</comment>
<proteinExistence type="evidence at transcript level"/>
<name>E0YC71_9ADEN</name>
<keyword evidence="8 14" id="KW-0426">Late protein</keyword>
<keyword evidence="3 14" id="KW-0597">Phosphoprotein</keyword>
<comment type="PTM">
    <text evidence="14">Might be cleaved by the viral protease.</text>
</comment>
<feature type="region of interest" description="Disordered" evidence="15">
    <location>
        <begin position="784"/>
        <end position="854"/>
    </location>
</feature>
<dbReference type="GO" id="GO:0003723">
    <property type="term" value="F:RNA binding"/>
    <property type="evidence" value="ECO:0007669"/>
    <property type="project" value="UniProtKB-UniRule"/>
</dbReference>
<feature type="region of interest" description="Disordered" evidence="15">
    <location>
        <begin position="1"/>
        <end position="201"/>
    </location>
</feature>
<keyword evidence="5 14" id="KW-1155">Translational shunt</keyword>
<evidence type="ECO:0000256" key="10">
    <source>
        <dbReference type="ARBA" id="ARBA00023186"/>
    </source>
</evidence>
<feature type="compositionally biased region" description="Basic and acidic residues" evidence="15">
    <location>
        <begin position="96"/>
        <end position="108"/>
    </location>
</feature>
<reference evidence="16 17" key="1">
    <citation type="journal article" date="2010" name="Virus Res.">
        <title>The first complete genome sequence of a non-chicken aviadenovirus, proposed to be turkey adenovirus 1.</title>
        <authorList>
            <person name="Kajan G.L."/>
            <person name="Stefancsik R."/>
            <person name="Ursu K."/>
            <person name="Palya V."/>
            <person name="Benko M."/>
        </authorList>
    </citation>
    <scope>NUCLEOTIDE SEQUENCE [LARGE SCALE GENOMIC DNA]</scope>
    <source>
        <strain evidence="16 17">D90/2</strain>
    </source>
</reference>
<feature type="compositionally biased region" description="Acidic residues" evidence="15">
    <location>
        <begin position="131"/>
        <end position="145"/>
    </location>
</feature>
<sequence>MEKEEPETVGAEVPSAALGPREAPASEPTKEEAGETENNSGSEPSAGPEPQLTASESTRSPEAASPPTSTALHIAEDGADGRTADLGSSAPGGEGDVARDDPRGRDVAVDAESDAESEAEFVDAAPSVPLPEDEDDDRGGDAEGDSDYHSADGGRDGGADEDRREEGNAARDRDDGRADDSGDGDSDPLEEMPTSPLRGPDVGFAFQNHLRRQAMLMVGALKDAGLRAEGGGGEPFNVDTLQRRLERFVFNPPAETPAEHAEVRFNFYPPFQTPKAIASYHVFAVTAPIPASCKANRSGSALLRGLRETTFFKHLPKWRVGVAFDDGLGDEVAPVGELREEVKLTPLRDDVSRLQWAKARGEHVRFFSYPSMHFPPRVGRMLMETLLQPFTEQVDPASGAEREPPAPCVSDEELRAILDPLGRMSGEEAAEAARRRRAAVALAVRYTAQLELMQRVFREPSSVKKMQEVLHHTLHHGFVAVVRDATKVNLSNYSTYHGVTYVNPLNNCTAARLLEGADKEDYVLDTVYLFLVLTWQTLMGMWQQAVDETTVEMYAAAFRRERRRIYSLSSVTDISKAVVDLLMDGDRLAAEMRHATPNFVTQSQISNYRHFLMERANVPALAAPFLPSDFVPLTYRQSPPLLWDHVYLLQLAFFLTAHGGYLWEPPEGEPETPASRVYCPCNLCSPHRMPCDNAALHNETLAIGTFEIRGADGRAFKLTPELWANAYLDRFVPADFHPFVVHHYAENRSTFTKTPLTACVTDSPEILDLIRRIRESREEFLATRGKGVYKDPQTGETLNTSAADDPAAHAPRSRQLADRSGAPTAAAAAAAARGAPLPTPAPRAGGRALTAAEAAGALRPEQSRYGILPDAHGAAHGGREGAGRGAPAGPRGDRAPLRPRGAGGAGGPARADGRRLRRRNSRKSGYVLPGGGFGGGLHRGGGGGGRAGAGGRGGADGSAAAAPTPLAEPARPAAHQETRAAGAPEAPLLARRASS</sequence>
<dbReference type="GO" id="GO:0019060">
    <property type="term" value="P:intracellular transport of viral protein in host cell"/>
    <property type="evidence" value="ECO:0007669"/>
    <property type="project" value="UniProtKB-UniRule"/>
</dbReference>
<dbReference type="GO" id="GO:0039704">
    <property type="term" value="P:viral translational shunt"/>
    <property type="evidence" value="ECO:0007669"/>
    <property type="project" value="UniProtKB-UniRule"/>
</dbReference>
<evidence type="ECO:0000313" key="16">
    <source>
        <dbReference type="EMBL" id="ADM53804.1"/>
    </source>
</evidence>
<dbReference type="GO" id="GO:0039657">
    <property type="term" value="P:symbiont-mediated suppression of host gene expression"/>
    <property type="evidence" value="ECO:0007669"/>
    <property type="project" value="UniProtKB-UniRule"/>
</dbReference>
<evidence type="ECO:0000256" key="14">
    <source>
        <dbReference type="HAMAP-Rule" id="MF_04060"/>
    </source>
</evidence>